<sequence>MNSVLSFTVSLSGKYEGPRPEGQVFFHCQGQQTPRTPRRGVDHTTTVPIIGSFSVRKICQALDFPTTSYHSSSEQLFFGSRTNRYQ</sequence>
<name>A0A8X6X0A4_9ARAC</name>
<dbReference type="Proteomes" id="UP000886998">
    <property type="component" value="Unassembled WGS sequence"/>
</dbReference>
<protein>
    <submittedName>
        <fullName evidence="1">Uncharacterized protein</fullName>
    </submittedName>
</protein>
<evidence type="ECO:0000313" key="1">
    <source>
        <dbReference type="EMBL" id="GFY43121.1"/>
    </source>
</evidence>
<gene>
    <name evidence="1" type="ORF">TNIN_259801</name>
</gene>
<proteinExistence type="predicted"/>
<keyword evidence="2" id="KW-1185">Reference proteome</keyword>
<organism evidence="1 2">
    <name type="scientific">Trichonephila inaurata madagascariensis</name>
    <dbReference type="NCBI Taxonomy" id="2747483"/>
    <lineage>
        <taxon>Eukaryota</taxon>
        <taxon>Metazoa</taxon>
        <taxon>Ecdysozoa</taxon>
        <taxon>Arthropoda</taxon>
        <taxon>Chelicerata</taxon>
        <taxon>Arachnida</taxon>
        <taxon>Araneae</taxon>
        <taxon>Araneomorphae</taxon>
        <taxon>Entelegynae</taxon>
        <taxon>Araneoidea</taxon>
        <taxon>Nephilidae</taxon>
        <taxon>Trichonephila</taxon>
        <taxon>Trichonephila inaurata</taxon>
    </lineage>
</organism>
<dbReference type="AlphaFoldDB" id="A0A8X6X0A4"/>
<dbReference type="EMBL" id="BMAV01003492">
    <property type="protein sequence ID" value="GFY43121.1"/>
    <property type="molecule type" value="Genomic_DNA"/>
</dbReference>
<reference evidence="1" key="1">
    <citation type="submission" date="2020-08" db="EMBL/GenBank/DDBJ databases">
        <title>Multicomponent nature underlies the extraordinary mechanical properties of spider dragline silk.</title>
        <authorList>
            <person name="Kono N."/>
            <person name="Nakamura H."/>
            <person name="Mori M."/>
            <person name="Yoshida Y."/>
            <person name="Ohtoshi R."/>
            <person name="Malay A.D."/>
            <person name="Moran D.A.P."/>
            <person name="Tomita M."/>
            <person name="Numata K."/>
            <person name="Arakawa K."/>
        </authorList>
    </citation>
    <scope>NUCLEOTIDE SEQUENCE</scope>
</reference>
<evidence type="ECO:0000313" key="2">
    <source>
        <dbReference type="Proteomes" id="UP000886998"/>
    </source>
</evidence>
<comment type="caution">
    <text evidence="1">The sequence shown here is derived from an EMBL/GenBank/DDBJ whole genome shotgun (WGS) entry which is preliminary data.</text>
</comment>
<accession>A0A8X6X0A4</accession>